<comment type="caution">
    <text evidence="3">The sequence shown here is derived from an EMBL/GenBank/DDBJ whole genome shotgun (WGS) entry which is preliminary data.</text>
</comment>
<keyword evidence="2" id="KW-0812">Transmembrane</keyword>
<keyword evidence="4" id="KW-1185">Reference proteome</keyword>
<evidence type="ECO:0000313" key="3">
    <source>
        <dbReference type="EMBL" id="ORD94776.1"/>
    </source>
</evidence>
<name>A0A1Y1S9P4_9MICR</name>
<evidence type="ECO:0000256" key="2">
    <source>
        <dbReference type="SAM" id="Phobius"/>
    </source>
</evidence>
<dbReference type="Proteomes" id="UP000192639">
    <property type="component" value="Unassembled WGS sequence"/>
</dbReference>
<feature type="compositionally biased region" description="Pro residues" evidence="1">
    <location>
        <begin position="43"/>
        <end position="53"/>
    </location>
</feature>
<feature type="transmembrane region" description="Helical" evidence="2">
    <location>
        <begin position="83"/>
        <end position="105"/>
    </location>
</feature>
<dbReference type="VEuPathDB" id="MicrosporidiaDB:ECANGB1_2346"/>
<evidence type="ECO:0000313" key="4">
    <source>
        <dbReference type="Proteomes" id="UP000192639"/>
    </source>
</evidence>
<keyword evidence="2" id="KW-0472">Membrane</keyword>
<protein>
    <submittedName>
        <fullName evidence="3">Uncharacterized protein</fullName>
    </submittedName>
</protein>
<feature type="region of interest" description="Disordered" evidence="1">
    <location>
        <begin position="39"/>
        <end position="80"/>
    </location>
</feature>
<accession>A0A1Y1S9P4</accession>
<organism evidence="3 4">
    <name type="scientific">Enterospora canceri</name>
    <dbReference type="NCBI Taxonomy" id="1081671"/>
    <lineage>
        <taxon>Eukaryota</taxon>
        <taxon>Fungi</taxon>
        <taxon>Fungi incertae sedis</taxon>
        <taxon>Microsporidia</taxon>
        <taxon>Enterocytozoonidae</taxon>
        <taxon>Enterospora</taxon>
    </lineage>
</organism>
<dbReference type="EMBL" id="LWDP01000009">
    <property type="protein sequence ID" value="ORD94776.1"/>
    <property type="molecule type" value="Genomic_DNA"/>
</dbReference>
<reference evidence="3 4" key="1">
    <citation type="journal article" date="2017" name="Environ. Microbiol.">
        <title>Decay of the glycolytic pathway and adaptation to intranuclear parasitism within Enterocytozoonidae microsporidia.</title>
        <authorList>
            <person name="Wiredu Boakye D."/>
            <person name="Jaroenlak P."/>
            <person name="Prachumwat A."/>
            <person name="Williams T.A."/>
            <person name="Bateman K.S."/>
            <person name="Itsathitphaisarn O."/>
            <person name="Sritunyalucksana K."/>
            <person name="Paszkiewicz K.H."/>
            <person name="Moore K.A."/>
            <person name="Stentiford G.D."/>
            <person name="Williams B.A."/>
        </authorList>
    </citation>
    <scope>NUCLEOTIDE SEQUENCE [LARGE SCALE GENOMIC DNA]</scope>
    <source>
        <strain evidence="3 4">GB1</strain>
    </source>
</reference>
<proteinExistence type="predicted"/>
<gene>
    <name evidence="3" type="ORF">ECANGB1_2346</name>
</gene>
<dbReference type="AlphaFoldDB" id="A0A1Y1S9P4"/>
<keyword evidence="2" id="KW-1133">Transmembrane helix</keyword>
<sequence>MKAYVTFEYKGKRYKSDLFKLMRTRNIFIIDNDEMKWLHVPGMKPPKTPPRTPPRTSTKTPPKPPRSPRWSSKKDKSDAKEKSANYILGRIIGFVLVALLIFLIYRCVRGSKNNNSEQPNTP</sequence>
<evidence type="ECO:0000256" key="1">
    <source>
        <dbReference type="SAM" id="MobiDB-lite"/>
    </source>
</evidence>